<feature type="region of interest" description="Disordered" evidence="1">
    <location>
        <begin position="1"/>
        <end position="24"/>
    </location>
</feature>
<dbReference type="AlphaFoldDB" id="A0A811S2C6"/>
<dbReference type="Proteomes" id="UP000604825">
    <property type="component" value="Unassembled WGS sequence"/>
</dbReference>
<keyword evidence="3" id="KW-1185">Reference proteome</keyword>
<accession>A0A811S2C6</accession>
<dbReference type="EMBL" id="CAJGYO010000018">
    <property type="protein sequence ID" value="CAD6335689.1"/>
    <property type="molecule type" value="Genomic_DNA"/>
</dbReference>
<organism evidence="2 3">
    <name type="scientific">Miscanthus lutarioriparius</name>
    <dbReference type="NCBI Taxonomy" id="422564"/>
    <lineage>
        <taxon>Eukaryota</taxon>
        <taxon>Viridiplantae</taxon>
        <taxon>Streptophyta</taxon>
        <taxon>Embryophyta</taxon>
        <taxon>Tracheophyta</taxon>
        <taxon>Spermatophyta</taxon>
        <taxon>Magnoliopsida</taxon>
        <taxon>Liliopsida</taxon>
        <taxon>Poales</taxon>
        <taxon>Poaceae</taxon>
        <taxon>PACMAD clade</taxon>
        <taxon>Panicoideae</taxon>
        <taxon>Andropogonodae</taxon>
        <taxon>Andropogoneae</taxon>
        <taxon>Saccharinae</taxon>
        <taxon>Miscanthus</taxon>
    </lineage>
</organism>
<sequence>MRSARAACAPPSPQQPLRRYPDEYTSAQEDHHMMLCYDERRQAAEWAGDEQPLLAPAPAPAPAPARVSGGAPVPEPTPAGSGLCDSDACFNFWMGFGNVRLLTLSDGARAVAVEYLEIDHTK</sequence>
<evidence type="ECO:0000313" key="3">
    <source>
        <dbReference type="Proteomes" id="UP000604825"/>
    </source>
</evidence>
<reference evidence="2" key="1">
    <citation type="submission" date="2020-10" db="EMBL/GenBank/DDBJ databases">
        <authorList>
            <person name="Han B."/>
            <person name="Lu T."/>
            <person name="Zhao Q."/>
            <person name="Huang X."/>
            <person name="Zhao Y."/>
        </authorList>
    </citation>
    <scope>NUCLEOTIDE SEQUENCE</scope>
</reference>
<name>A0A811S2C6_9POAL</name>
<proteinExistence type="predicted"/>
<evidence type="ECO:0000313" key="2">
    <source>
        <dbReference type="EMBL" id="CAD6335689.1"/>
    </source>
</evidence>
<feature type="region of interest" description="Disordered" evidence="1">
    <location>
        <begin position="52"/>
        <end position="79"/>
    </location>
</feature>
<gene>
    <name evidence="2" type="ORF">NCGR_LOCUS59787</name>
</gene>
<comment type="caution">
    <text evidence="2">The sequence shown here is derived from an EMBL/GenBank/DDBJ whole genome shotgun (WGS) entry which is preliminary data.</text>
</comment>
<protein>
    <submittedName>
        <fullName evidence="2">Uncharacterized protein</fullName>
    </submittedName>
</protein>
<evidence type="ECO:0000256" key="1">
    <source>
        <dbReference type="SAM" id="MobiDB-lite"/>
    </source>
</evidence>